<dbReference type="AlphaFoldDB" id="A0A0F8XY54"/>
<name>A0A0F8XY54_9ZZZZ</name>
<proteinExistence type="predicted"/>
<reference evidence="1" key="1">
    <citation type="journal article" date="2015" name="Nature">
        <title>Complex archaea that bridge the gap between prokaryotes and eukaryotes.</title>
        <authorList>
            <person name="Spang A."/>
            <person name="Saw J.H."/>
            <person name="Jorgensen S.L."/>
            <person name="Zaremba-Niedzwiedzka K."/>
            <person name="Martijn J."/>
            <person name="Lind A.E."/>
            <person name="van Eijk R."/>
            <person name="Schleper C."/>
            <person name="Guy L."/>
            <person name="Ettema T.J."/>
        </authorList>
    </citation>
    <scope>NUCLEOTIDE SEQUENCE</scope>
</reference>
<comment type="caution">
    <text evidence="1">The sequence shown here is derived from an EMBL/GenBank/DDBJ whole genome shotgun (WGS) entry which is preliminary data.</text>
</comment>
<sequence length="131" mass="14302">MDSIETIDGDTLARQPETLAQVRSRVRASQAAQTVAIERRKEILGIQDEVVERTTQPEAPTDPDELAAWNRRATLANVGDRVVELPRGMTRGVIGFVEETTIAAKDLARWVLPIDATIAGVDSMIDGGTFM</sequence>
<organism evidence="1">
    <name type="scientific">marine sediment metagenome</name>
    <dbReference type="NCBI Taxonomy" id="412755"/>
    <lineage>
        <taxon>unclassified sequences</taxon>
        <taxon>metagenomes</taxon>
        <taxon>ecological metagenomes</taxon>
    </lineage>
</organism>
<feature type="non-terminal residue" evidence="1">
    <location>
        <position position="131"/>
    </location>
</feature>
<protein>
    <submittedName>
        <fullName evidence="1">Uncharacterized protein</fullName>
    </submittedName>
</protein>
<gene>
    <name evidence="1" type="ORF">LCGC14_2966250</name>
</gene>
<dbReference type="EMBL" id="LAZR01060179">
    <property type="protein sequence ID" value="KKK66225.1"/>
    <property type="molecule type" value="Genomic_DNA"/>
</dbReference>
<accession>A0A0F8XY54</accession>
<evidence type="ECO:0000313" key="1">
    <source>
        <dbReference type="EMBL" id="KKK66225.1"/>
    </source>
</evidence>